<organism evidence="1 2">
    <name type="scientific">Lactuca virosa</name>
    <dbReference type="NCBI Taxonomy" id="75947"/>
    <lineage>
        <taxon>Eukaryota</taxon>
        <taxon>Viridiplantae</taxon>
        <taxon>Streptophyta</taxon>
        <taxon>Embryophyta</taxon>
        <taxon>Tracheophyta</taxon>
        <taxon>Spermatophyta</taxon>
        <taxon>Magnoliopsida</taxon>
        <taxon>eudicotyledons</taxon>
        <taxon>Gunneridae</taxon>
        <taxon>Pentapetalae</taxon>
        <taxon>asterids</taxon>
        <taxon>campanulids</taxon>
        <taxon>Asterales</taxon>
        <taxon>Asteraceae</taxon>
        <taxon>Cichorioideae</taxon>
        <taxon>Cichorieae</taxon>
        <taxon>Lactucinae</taxon>
        <taxon>Lactuca</taxon>
    </lineage>
</organism>
<dbReference type="Proteomes" id="UP001157418">
    <property type="component" value="Unassembled WGS sequence"/>
</dbReference>
<dbReference type="AlphaFoldDB" id="A0AAU9MKZ2"/>
<evidence type="ECO:0000313" key="2">
    <source>
        <dbReference type="Proteomes" id="UP001157418"/>
    </source>
</evidence>
<accession>A0AAU9MKZ2</accession>
<evidence type="ECO:0000313" key="1">
    <source>
        <dbReference type="EMBL" id="CAH1427177.1"/>
    </source>
</evidence>
<gene>
    <name evidence="1" type="ORF">LVIROSA_LOCUS14206</name>
</gene>
<protein>
    <submittedName>
        <fullName evidence="1">Uncharacterized protein</fullName>
    </submittedName>
</protein>
<keyword evidence="2" id="KW-1185">Reference proteome</keyword>
<reference evidence="1 2" key="1">
    <citation type="submission" date="2022-01" db="EMBL/GenBank/DDBJ databases">
        <authorList>
            <person name="Xiong W."/>
            <person name="Schranz E."/>
        </authorList>
    </citation>
    <scope>NUCLEOTIDE SEQUENCE [LARGE SCALE GENOMIC DNA]</scope>
</reference>
<sequence length="75" mass="8539">MPLIGSLISIRLEIKMLSTNIIVGLSAILASKYEVNRGYFGNMAELKQHGRKESFEVLSARSKLLKWQMFQTTNH</sequence>
<name>A0AAU9MKZ2_9ASTR</name>
<comment type="caution">
    <text evidence="1">The sequence shown here is derived from an EMBL/GenBank/DDBJ whole genome shotgun (WGS) entry which is preliminary data.</text>
</comment>
<proteinExistence type="predicted"/>
<dbReference type="EMBL" id="CAKMRJ010002223">
    <property type="protein sequence ID" value="CAH1427177.1"/>
    <property type="molecule type" value="Genomic_DNA"/>
</dbReference>